<dbReference type="WBParaSite" id="nRc.2.0.1.t30292-RA">
    <property type="protein sequence ID" value="nRc.2.0.1.t30292-RA"/>
    <property type="gene ID" value="nRc.2.0.1.g30292"/>
</dbReference>
<dbReference type="Proteomes" id="UP000887565">
    <property type="component" value="Unplaced"/>
</dbReference>
<name>A0A915JX42_ROMCU</name>
<protein>
    <submittedName>
        <fullName evidence="2">Uncharacterized protein</fullName>
    </submittedName>
</protein>
<dbReference type="AlphaFoldDB" id="A0A915JX42"/>
<organism evidence="1 2">
    <name type="scientific">Romanomermis culicivorax</name>
    <name type="common">Nematode worm</name>
    <dbReference type="NCBI Taxonomy" id="13658"/>
    <lineage>
        <taxon>Eukaryota</taxon>
        <taxon>Metazoa</taxon>
        <taxon>Ecdysozoa</taxon>
        <taxon>Nematoda</taxon>
        <taxon>Enoplea</taxon>
        <taxon>Dorylaimia</taxon>
        <taxon>Mermithida</taxon>
        <taxon>Mermithoidea</taxon>
        <taxon>Mermithidae</taxon>
        <taxon>Romanomermis</taxon>
    </lineage>
</organism>
<accession>A0A915JX42</accession>
<sequence>MTRQFLIDRICFIDLKSSSTESIYGFLLGSAIYVNFPISLPSYPSLINTTRGSGVDFADVPGSSIDCGQRQVNVESKGHCSMFLSNTVRQDSTFAIRDCPAYSPYCVTYSSANGATSEEPDALNDPLSP</sequence>
<reference evidence="2" key="1">
    <citation type="submission" date="2022-11" db="UniProtKB">
        <authorList>
            <consortium name="WormBaseParasite"/>
        </authorList>
    </citation>
    <scope>IDENTIFICATION</scope>
</reference>
<proteinExistence type="predicted"/>
<evidence type="ECO:0000313" key="1">
    <source>
        <dbReference type="Proteomes" id="UP000887565"/>
    </source>
</evidence>
<evidence type="ECO:0000313" key="2">
    <source>
        <dbReference type="WBParaSite" id="nRc.2.0.1.t30292-RA"/>
    </source>
</evidence>
<keyword evidence="1" id="KW-1185">Reference proteome</keyword>